<keyword evidence="1" id="KW-0479">Metal-binding</keyword>
<feature type="compositionally biased region" description="Pro residues" evidence="3">
    <location>
        <begin position="1"/>
        <end position="19"/>
    </location>
</feature>
<evidence type="ECO:0000256" key="2">
    <source>
        <dbReference type="ARBA" id="ARBA00022801"/>
    </source>
</evidence>
<evidence type="ECO:0000259" key="4">
    <source>
        <dbReference type="Pfam" id="PF00149"/>
    </source>
</evidence>
<dbReference type="EC" id="3.1.-.-" evidence="5"/>
<keyword evidence="2 5" id="KW-0378">Hydrolase</keyword>
<dbReference type="AlphaFoldDB" id="A0A517XSA8"/>
<name>A0A517XSA8_9BACT</name>
<dbReference type="PANTHER" id="PTHR31302">
    <property type="entry name" value="TRANSMEMBRANE PROTEIN WITH METALLOPHOSPHOESTERASE DOMAIN-RELATED"/>
    <property type="match status" value="1"/>
</dbReference>
<gene>
    <name evidence="5" type="ORF">ETAA1_23470</name>
</gene>
<dbReference type="RefSeq" id="WP_145237864.1">
    <property type="nucleotide sequence ID" value="NZ_CP036273.1"/>
</dbReference>
<dbReference type="KEGG" id="uli:ETAA1_23470"/>
<dbReference type="PANTHER" id="PTHR31302:SF31">
    <property type="entry name" value="PHOSPHODIESTERASE YAEI"/>
    <property type="match status" value="1"/>
</dbReference>
<organism evidence="5 6">
    <name type="scientific">Urbifossiella limnaea</name>
    <dbReference type="NCBI Taxonomy" id="2528023"/>
    <lineage>
        <taxon>Bacteria</taxon>
        <taxon>Pseudomonadati</taxon>
        <taxon>Planctomycetota</taxon>
        <taxon>Planctomycetia</taxon>
        <taxon>Gemmatales</taxon>
        <taxon>Gemmataceae</taxon>
        <taxon>Urbifossiella</taxon>
    </lineage>
</organism>
<proteinExistence type="predicted"/>
<feature type="region of interest" description="Disordered" evidence="3">
    <location>
        <begin position="1"/>
        <end position="20"/>
    </location>
</feature>
<dbReference type="Pfam" id="PF00149">
    <property type="entry name" value="Metallophos"/>
    <property type="match status" value="1"/>
</dbReference>
<evidence type="ECO:0000256" key="1">
    <source>
        <dbReference type="ARBA" id="ARBA00022723"/>
    </source>
</evidence>
<reference evidence="5 6" key="1">
    <citation type="submission" date="2019-02" db="EMBL/GenBank/DDBJ databases">
        <title>Deep-cultivation of Planctomycetes and their phenomic and genomic characterization uncovers novel biology.</title>
        <authorList>
            <person name="Wiegand S."/>
            <person name="Jogler M."/>
            <person name="Boedeker C."/>
            <person name="Pinto D."/>
            <person name="Vollmers J."/>
            <person name="Rivas-Marin E."/>
            <person name="Kohn T."/>
            <person name="Peeters S.H."/>
            <person name="Heuer A."/>
            <person name="Rast P."/>
            <person name="Oberbeckmann S."/>
            <person name="Bunk B."/>
            <person name="Jeske O."/>
            <person name="Meyerdierks A."/>
            <person name="Storesund J.E."/>
            <person name="Kallscheuer N."/>
            <person name="Luecker S."/>
            <person name="Lage O.M."/>
            <person name="Pohl T."/>
            <person name="Merkel B.J."/>
            <person name="Hornburger P."/>
            <person name="Mueller R.-W."/>
            <person name="Bruemmer F."/>
            <person name="Labrenz M."/>
            <person name="Spormann A.M."/>
            <person name="Op den Camp H."/>
            <person name="Overmann J."/>
            <person name="Amann R."/>
            <person name="Jetten M.S.M."/>
            <person name="Mascher T."/>
            <person name="Medema M.H."/>
            <person name="Devos D.P."/>
            <person name="Kaster A.-K."/>
            <person name="Ovreas L."/>
            <person name="Rohde M."/>
            <person name="Galperin M.Y."/>
            <person name="Jogler C."/>
        </authorList>
    </citation>
    <scope>NUCLEOTIDE SEQUENCE [LARGE SCALE GENOMIC DNA]</scope>
    <source>
        <strain evidence="5 6">ETA_A1</strain>
    </source>
</reference>
<dbReference type="GO" id="GO:0009245">
    <property type="term" value="P:lipid A biosynthetic process"/>
    <property type="evidence" value="ECO:0007669"/>
    <property type="project" value="TreeGrafter"/>
</dbReference>
<evidence type="ECO:0000256" key="3">
    <source>
        <dbReference type="SAM" id="MobiDB-lite"/>
    </source>
</evidence>
<protein>
    <submittedName>
        <fullName evidence="5">Putative metallophosphoesterase</fullName>
        <ecNumber evidence="5">3.1.-.-</ecNumber>
    </submittedName>
</protein>
<dbReference type="InterPro" id="IPR051158">
    <property type="entry name" value="Metallophosphoesterase_sf"/>
</dbReference>
<accession>A0A517XSA8</accession>
<dbReference type="InterPro" id="IPR004843">
    <property type="entry name" value="Calcineurin-like_PHP"/>
</dbReference>
<dbReference type="InterPro" id="IPR029052">
    <property type="entry name" value="Metallo-depent_PP-like"/>
</dbReference>
<keyword evidence="6" id="KW-1185">Reference proteome</keyword>
<dbReference type="GO" id="GO:0046872">
    <property type="term" value="F:metal ion binding"/>
    <property type="evidence" value="ECO:0007669"/>
    <property type="project" value="UniProtKB-KW"/>
</dbReference>
<dbReference type="Gene3D" id="3.60.21.10">
    <property type="match status" value="1"/>
</dbReference>
<sequence>MNHPPRPPHLPRPVPPRPPTVKARLAQAIGRNWARVGYARHVEPTWLELNRFTLSVRGLAADFDGLKVAHLTDFHYGPHLPKGYVEGALERTLAEKPDVIALTGDFIDRGPKHLHAAAKLFRELRAPLGVYGVLGNHDFSVHTARGVRRHADLHRHVADALGGHGVRVLRNESVRLTRPGGGLVVAGVDDLWSLESNPAAALAGCCPDTPRLVLAHNPRSVEQFAGHRFDLMLSGHTHGGQVDWPGLGRLMLSRKAKRWAAGMYAHGGGQVYVNKGVGYGWRFRFGVRPEVAVFTLRAAGMTA</sequence>
<dbReference type="EMBL" id="CP036273">
    <property type="protein sequence ID" value="QDU20395.1"/>
    <property type="molecule type" value="Genomic_DNA"/>
</dbReference>
<dbReference type="SUPFAM" id="SSF56300">
    <property type="entry name" value="Metallo-dependent phosphatases"/>
    <property type="match status" value="1"/>
</dbReference>
<dbReference type="CDD" id="cd07385">
    <property type="entry name" value="MPP_YkuE_C"/>
    <property type="match status" value="1"/>
</dbReference>
<evidence type="ECO:0000313" key="5">
    <source>
        <dbReference type="EMBL" id="QDU20395.1"/>
    </source>
</evidence>
<dbReference type="Proteomes" id="UP000319576">
    <property type="component" value="Chromosome"/>
</dbReference>
<dbReference type="GO" id="GO:0016020">
    <property type="term" value="C:membrane"/>
    <property type="evidence" value="ECO:0007669"/>
    <property type="project" value="GOC"/>
</dbReference>
<evidence type="ECO:0000313" key="6">
    <source>
        <dbReference type="Proteomes" id="UP000319576"/>
    </source>
</evidence>
<dbReference type="OrthoDB" id="9780884at2"/>
<feature type="domain" description="Calcineurin-like phosphoesterase" evidence="4">
    <location>
        <begin position="66"/>
        <end position="239"/>
    </location>
</feature>
<dbReference type="GO" id="GO:0008758">
    <property type="term" value="F:UDP-2,3-diacylglucosamine hydrolase activity"/>
    <property type="evidence" value="ECO:0007669"/>
    <property type="project" value="TreeGrafter"/>
</dbReference>